<feature type="chain" id="PRO_5017789877" description="Lipoprotein" evidence="1">
    <location>
        <begin position="19"/>
        <end position="378"/>
    </location>
</feature>
<accession>A0A3D9L7X2</accession>
<comment type="caution">
    <text evidence="2">The sequence shown here is derived from an EMBL/GenBank/DDBJ whole genome shotgun (WGS) entry which is preliminary data.</text>
</comment>
<reference evidence="2 3" key="1">
    <citation type="submission" date="2018-07" db="EMBL/GenBank/DDBJ databases">
        <title>Genomic Encyclopedia of Type Strains, Phase IV (KMG-IV): sequencing the most valuable type-strain genomes for metagenomic binning, comparative biology and taxonomic classification.</title>
        <authorList>
            <person name="Goeker M."/>
        </authorList>
    </citation>
    <scope>NUCLEOTIDE SEQUENCE [LARGE SCALE GENOMIC DNA]</scope>
    <source>
        <strain evidence="2 3">DSM 4134</strain>
    </source>
</reference>
<feature type="signal peptide" evidence="1">
    <location>
        <begin position="1"/>
        <end position="18"/>
    </location>
</feature>
<keyword evidence="1" id="KW-0732">Signal</keyword>
<evidence type="ECO:0000313" key="3">
    <source>
        <dbReference type="Proteomes" id="UP000256779"/>
    </source>
</evidence>
<protein>
    <recommendedName>
        <fullName evidence="4">Lipoprotein</fullName>
    </recommendedName>
</protein>
<dbReference type="EMBL" id="QREG01000003">
    <property type="protein sequence ID" value="REE01585.1"/>
    <property type="molecule type" value="Genomic_DNA"/>
</dbReference>
<dbReference type="Proteomes" id="UP000256779">
    <property type="component" value="Unassembled WGS sequence"/>
</dbReference>
<evidence type="ECO:0008006" key="4">
    <source>
        <dbReference type="Google" id="ProtNLM"/>
    </source>
</evidence>
<name>A0A3D9L7X2_MARFU</name>
<dbReference type="PROSITE" id="PS51257">
    <property type="entry name" value="PROKAR_LIPOPROTEIN"/>
    <property type="match status" value="1"/>
</dbReference>
<evidence type="ECO:0000313" key="2">
    <source>
        <dbReference type="EMBL" id="REE01585.1"/>
    </source>
</evidence>
<organism evidence="2 3">
    <name type="scientific">Marinoscillum furvescens DSM 4134</name>
    <dbReference type="NCBI Taxonomy" id="1122208"/>
    <lineage>
        <taxon>Bacteria</taxon>
        <taxon>Pseudomonadati</taxon>
        <taxon>Bacteroidota</taxon>
        <taxon>Cytophagia</taxon>
        <taxon>Cytophagales</taxon>
        <taxon>Reichenbachiellaceae</taxon>
        <taxon>Marinoscillum</taxon>
    </lineage>
</organism>
<sequence length="378" mass="43935">MIKVFKSALFLFAILTIAACSSGKKALQKGNYDKAVMQAINRLRANDDHKKASSTLRKAYQLAVDMHLNGVQRAKASNDLLKWEGVAYEYQQINYLYDQILRCPGCREVVNNPVKYDQQQAEAERKAADARYQLGVEALKFKQNRAKAVEAHQHFLRVRDFVPRYKDVEEKLQEALFSATLKVVIEPIPSPTRIFDLRHEFFVNKINEYLHNHLISEYVRFYTPDEVRAQQLDYVDHVIQMEFDRFSLGNVFSNKTVREVSRDSVELAKKDGEPVYGTVKATITEHEKAITGGGLLDFQVYDNELNKVISHEKFPSEYTWSIRWANFNGDERALSEEDLALVNRVEAPIPNPQWMFEEFTAPLYDQVISKLRDFYRRY</sequence>
<keyword evidence="3" id="KW-1185">Reference proteome</keyword>
<evidence type="ECO:0000256" key="1">
    <source>
        <dbReference type="SAM" id="SignalP"/>
    </source>
</evidence>
<gene>
    <name evidence="2" type="ORF">C7460_103101</name>
</gene>
<dbReference type="RefSeq" id="WP_147302849.1">
    <property type="nucleotide sequence ID" value="NZ_QREG01000003.1"/>
</dbReference>
<proteinExistence type="predicted"/>
<dbReference type="AlphaFoldDB" id="A0A3D9L7X2"/>
<dbReference type="OrthoDB" id="1489643at2"/>